<dbReference type="RefSeq" id="XP_028513981.1">
    <property type="nucleotide sequence ID" value="XM_028658180.1"/>
</dbReference>
<name>A0A913YHV5_EXADI</name>
<dbReference type="Proteomes" id="UP000887567">
    <property type="component" value="Unplaced"/>
</dbReference>
<dbReference type="OrthoDB" id="5984552at2759"/>
<sequence length="198" mass="22163">MSIGFCSCESGKDGSPCKHQYVLWSANIAHCLNFVPVDQPDIRKKLAWIAIGNSLDISYYKNLRNQDNKDDNENATIPVSSQVENPSIRNECAEELCEESLPVDDRDDPSDTDYSELCESAVQSLRLAFEKVTEKLESTNDPNLARGILAFSKRAQSLALANYMHANLSTAFFNFGASDLRKKGKGKKIKVQPNRKRK</sequence>
<keyword evidence="2" id="KW-1185">Reference proteome</keyword>
<dbReference type="KEGG" id="epa:114574759"/>
<evidence type="ECO:0000313" key="1">
    <source>
        <dbReference type="EnsemblMetazoa" id="XP_028513981.1"/>
    </source>
</evidence>
<protein>
    <recommendedName>
        <fullName evidence="3">SWIM-type domain-containing protein</fullName>
    </recommendedName>
</protein>
<accession>A0A913YHV5</accession>
<organism evidence="1 2">
    <name type="scientific">Exaiptasia diaphana</name>
    <name type="common">Tropical sea anemone</name>
    <name type="synonym">Aiptasia pulchella</name>
    <dbReference type="NCBI Taxonomy" id="2652724"/>
    <lineage>
        <taxon>Eukaryota</taxon>
        <taxon>Metazoa</taxon>
        <taxon>Cnidaria</taxon>
        <taxon>Anthozoa</taxon>
        <taxon>Hexacorallia</taxon>
        <taxon>Actiniaria</taxon>
        <taxon>Aiptasiidae</taxon>
        <taxon>Exaiptasia</taxon>
    </lineage>
</organism>
<proteinExistence type="predicted"/>
<dbReference type="EnsemblMetazoa" id="XM_028658180.1">
    <property type="protein sequence ID" value="XP_028513981.1"/>
    <property type="gene ID" value="LOC114574759"/>
</dbReference>
<evidence type="ECO:0008006" key="3">
    <source>
        <dbReference type="Google" id="ProtNLM"/>
    </source>
</evidence>
<evidence type="ECO:0000313" key="2">
    <source>
        <dbReference type="Proteomes" id="UP000887567"/>
    </source>
</evidence>
<dbReference type="GeneID" id="114574759"/>
<reference evidence="1" key="1">
    <citation type="submission" date="2022-11" db="UniProtKB">
        <authorList>
            <consortium name="EnsemblMetazoa"/>
        </authorList>
    </citation>
    <scope>IDENTIFICATION</scope>
</reference>
<dbReference type="AlphaFoldDB" id="A0A913YHV5"/>